<proteinExistence type="predicted"/>
<dbReference type="EMBL" id="CP002457">
    <property type="protein sequence ID" value="ADV56309.1"/>
    <property type="molecule type" value="Genomic_DNA"/>
</dbReference>
<dbReference type="EMBL" id="CP002457">
    <property type="protein sequence ID" value="ADV56069.1"/>
    <property type="molecule type" value="Genomic_DNA"/>
</dbReference>
<dbReference type="OrthoDB" id="6336746at2"/>
<evidence type="ECO:0000313" key="2">
    <source>
        <dbReference type="EMBL" id="ADV56069.1"/>
    </source>
</evidence>
<dbReference type="InterPro" id="IPR057587">
    <property type="entry name" value="GpJ_Ig_second"/>
</dbReference>
<evidence type="ECO:0000259" key="1">
    <source>
        <dbReference type="Pfam" id="PF24489"/>
    </source>
</evidence>
<dbReference type="HOGENOM" id="CLU_230746_0_0_6"/>
<gene>
    <name evidence="2" type="ordered locus">Sput200_3690</name>
    <name evidence="3" type="ordered locus">Sput200_3950</name>
</gene>
<dbReference type="KEGG" id="shp:Sput200_3950"/>
<accession>E6XH36</accession>
<dbReference type="Proteomes" id="UP000008209">
    <property type="component" value="Chromosome"/>
</dbReference>
<evidence type="ECO:0000313" key="3">
    <source>
        <dbReference type="EMBL" id="ADV56309.1"/>
    </source>
</evidence>
<protein>
    <submittedName>
        <fullName evidence="3">Membrane protein</fullName>
    </submittedName>
</protein>
<dbReference type="PATRIC" id="fig|399804.5.peg.3819"/>
<dbReference type="KEGG" id="shp:Sput200_3690"/>
<organism evidence="3 4">
    <name type="scientific">Shewanella putrefaciens (strain 200)</name>
    <dbReference type="NCBI Taxonomy" id="399804"/>
    <lineage>
        <taxon>Bacteria</taxon>
        <taxon>Pseudomonadati</taxon>
        <taxon>Pseudomonadota</taxon>
        <taxon>Gammaproteobacteria</taxon>
        <taxon>Alteromonadales</taxon>
        <taxon>Shewanellaceae</taxon>
        <taxon>Shewanella</taxon>
    </lineage>
</organism>
<sequence length="2242" mass="234823">MPPVIVGIAAGVAAAGVVSTAAAIAIGIGAAALTYAATPKFDSGSFANEAFSQQQMLRSPVEPRRGIYGRAMVSGPLVFAEETGTDNAYLHLVIPLAGHRCDGIEKIYFGDEVAWSNGVMSSKYATFARLKIHLGNQTTSDPNLTTECSQWTSSHVGFGVTYLYARLKFDTTVFPNGVPNIKALVRGKRIYDPRKPTHNWNDPATWEWSDNWALCCLDYNRFESGVGAAAHEIDVSYFAAAANDSDQLVEYKTGKFEKRYTCNGTYNQDVSPSSIMEKMLTAGAGMHVYVSGQYRLYAGVYQGPEVLVLTEDDAAGDIDVRPYTPRSDLCNAVRGTFVDPSNFYQPTDFPPYESSYYRAQDDGEYIDHDLDLPFTQSVWTAQRLGKLYLEQKRAGMQISMPVKMIGVAVSVGKVVGLSLPRLGIDGTFQIVDWQFDYGKPVSLILVETSPELFDYAMGSYTERDLTPNVILPNPATVPTPVGLQYLEYQDDPQWQGELTWSAPANNSSYRYVIEVSNGLGEVVYQTNADATRLLLPKFDTGFYTVSVWALNLFANRSNVPATITIGATLPAPVTGIEVIAGPLTLTLRPTTAAQIAQTTQFEILGSITNNIAEAALIGTGKEAVWPDRHPNTRYHVWARTINNYGVSSWYGPVQATTSADNSSIIDLIGNTFKNYTWFAWADDNQGTGFTTVEALGDGKAYMGLATDKPTASPSGNWQDYTWSKIKADIGPVFTPEEEAKLDNLLAGKLPNAPDKDMLAAQDALNNPALANNLITALSLLNQGINAPALGGETPSGAQSKASSAQSAAIAAAATDATTKANNAKAQAEANAALDALNKANTAKADAISTASTDATTKANNAKAAAESYALAKANLAETTAKAYADGIVSDEEARAIADAQAKADAAKAAAIAAAAADATSKANNAKAQAEANAALDALNKANTAKADAISTASTDATTKANNAKTQAVSSAATDATTKADAAKAAAIAAAAADATTKANNAKAQAEASAALDALNKANAAQSAAEQFTRKAVAEFISSHPSIVAVDGNTVYCYAPPNGAWSSGAYSSEGFAGGCILTLRLRAIPAMDIGRWMMGINDDPLTNHNYNSIDYAFYIRHTGNIECFESGYGKGIIGTFVAGDILQIKYDGANVTYLKNGSVLRTVATAAGRVFYMDSSFHGADANSGAEAIVFAPTEGSQVSIDAAKASAIAAAAADATSKANNAKAQAEANAALDALNKANTAKADAISTASTDATTKANNAKTQAISSAATDATTKANNAQASAIAAAAADATTKANNAKAQAEANAALDALNKANTAKADAISANDILGLTTYGNYSSVLGATCGHNSPHASWDGSVYSKLSHNGGASITVTVESLSGSSRRVMVGLTTIPSAIARYTDINFAIYADLGRYSVYENGSSKGVILDRAPAIGDIINVKYDGLKVYYSINGTVLKETVASRDLTLFFKAAFYGSGFYLSNITFTTLSNLVVASDDALNKANTAKLQAIGDVAAGNFAAQTALITTLLANSGLFNQLKSRLGSFGGLTAETIAALAIATNHLQAGSVTVDKVGANAITAEKIAALAIATNHLQAGSVTVDKVGANAITAAKIAALAIATNHLQAGSVTVDKVGANAITAEKIAALAIATNHLQAGAVTVDKVSANAITAEKIAALAIATNHLQAGAVTADKITADTALIQKLIANIGLFNQLQAQLGMFGGLAANSIAAGAIQTDKLAILAREYVNPVSISGNLIGWGGVLEDGTGGNSAIISYDSTEKALVITSNSMHSVWCKSWKVNHDKIYRVSMKIKASVAAGLYFIGAQAWNYGNVGGTAQSANAQGNMLLYRYSPIRAAQTSSINSYFVNSGVPTTDYIDHTVYLIGANRDVNDCPAHAGPSSSPFIKLDAAATDAGIRFLNWSNTSTKKLFVKDISVTEVGAGQVVAQNIAANAVTADKIAANAVSAGKIAANAVTANELLADTALINKLVATSALFDSLVARLAVFGGLTANSIASDAILGRHIKAGEKISSPIIEGGEVRLIGSNIMKIESATPFGPDSLVYWRGPRLLVGGNPDWPNIRKSNATRWTDSTGDEYFGGSLSAGVLKTGISNPTKTVYQVGTYIVELGPFSSNGKPRNIIISYGVNGYAQRTTAPNDMVNPSLGWHLERKVNNGGWIVVTSGHFQGASEYEFDGESRMFWVSCICSGSLTYTDNLTTAGEYSYRVKVLSYTHYLRDYQSIGITSTEQ</sequence>
<name>E6XH36_SHEP2</name>
<reference evidence="3 4" key="1">
    <citation type="submission" date="2011-01" db="EMBL/GenBank/DDBJ databases">
        <title>Complete sequence of Shewanella putrefaciens 200.</title>
        <authorList>
            <consortium name="US DOE Joint Genome Institute"/>
            <person name="Lucas S."/>
            <person name="Copeland A."/>
            <person name="Lapidus A."/>
            <person name="Cheng J.-F."/>
            <person name="Bruce D."/>
            <person name="Goodwin L."/>
            <person name="Pitluck S."/>
            <person name="Munk A.C."/>
            <person name="Detter J.C."/>
            <person name="Han C."/>
            <person name="Tapia R."/>
            <person name="Land M."/>
            <person name="Hauser L."/>
            <person name="Chang Y.-J."/>
            <person name="Jeffries C."/>
            <person name="Kyrpides N."/>
            <person name="Ivanova N."/>
            <person name="Mikhailova N."/>
            <person name="Kolker E."/>
            <person name="Lawrence C."/>
            <person name="McCue L.A."/>
            <person name="DiChristina T."/>
            <person name="Nealson K."/>
            <person name="Fredrickson J.K."/>
            <person name="Woyke T."/>
        </authorList>
    </citation>
    <scope>NUCLEOTIDE SEQUENCE [LARGE SCALE GENOMIC DNA]</scope>
    <source>
        <strain evidence="3 4">200</strain>
    </source>
</reference>
<feature type="domain" description="Tip attachment protein J second Ig-like" evidence="1">
    <location>
        <begin position="574"/>
        <end position="668"/>
    </location>
</feature>
<dbReference type="Pfam" id="PF24489">
    <property type="entry name" value="Ig_J_second"/>
    <property type="match status" value="1"/>
</dbReference>
<evidence type="ECO:0000313" key="4">
    <source>
        <dbReference type="Proteomes" id="UP000008209"/>
    </source>
</evidence>